<evidence type="ECO:0000313" key="1">
    <source>
        <dbReference type="EMBL" id="GGD66427.1"/>
    </source>
</evidence>
<protein>
    <submittedName>
        <fullName evidence="1">Uncharacterized protein</fullName>
    </submittedName>
</protein>
<name>A0A916YXD4_9BACT</name>
<sequence>MTQGLAQDKKYGFFKKYPFVNITELGASFGRNKYQTNAYYNSYYPQPILYQTQNRVNFTLHTFNGVYVNPKTAIGLTVGVDSYGETVLMPISAGIRRNLVQKKQGGSILLGSLDVGYSTIWLNEDNTGYKTSGGLVVCPTIGYKFPMRNGSAWMMNFGYRFQRAEYKQQRTEDQFYWTESNEVRNYRRMVVRFGIEF</sequence>
<comment type="caution">
    <text evidence="1">The sequence shown here is derived from an EMBL/GenBank/DDBJ whole genome shotgun (WGS) entry which is preliminary data.</text>
</comment>
<dbReference type="EMBL" id="BMKK01000006">
    <property type="protein sequence ID" value="GGD66427.1"/>
    <property type="molecule type" value="Genomic_DNA"/>
</dbReference>
<accession>A0A916YXD4</accession>
<keyword evidence="2" id="KW-1185">Reference proteome</keyword>
<gene>
    <name evidence="1" type="ORF">GCM10011514_33010</name>
</gene>
<dbReference type="AlphaFoldDB" id="A0A916YXD4"/>
<dbReference type="Proteomes" id="UP000609064">
    <property type="component" value="Unassembled WGS sequence"/>
</dbReference>
<proteinExistence type="predicted"/>
<reference evidence="1" key="2">
    <citation type="submission" date="2020-09" db="EMBL/GenBank/DDBJ databases">
        <authorList>
            <person name="Sun Q."/>
            <person name="Zhou Y."/>
        </authorList>
    </citation>
    <scope>NUCLEOTIDE SEQUENCE</scope>
    <source>
        <strain evidence="1">CGMCC 1.15958</strain>
    </source>
</reference>
<organism evidence="1 2">
    <name type="scientific">Emticicia aquatilis</name>
    <dbReference type="NCBI Taxonomy" id="1537369"/>
    <lineage>
        <taxon>Bacteria</taxon>
        <taxon>Pseudomonadati</taxon>
        <taxon>Bacteroidota</taxon>
        <taxon>Cytophagia</taxon>
        <taxon>Cytophagales</taxon>
        <taxon>Leadbetterellaceae</taxon>
        <taxon>Emticicia</taxon>
    </lineage>
</organism>
<evidence type="ECO:0000313" key="2">
    <source>
        <dbReference type="Proteomes" id="UP000609064"/>
    </source>
</evidence>
<reference evidence="1" key="1">
    <citation type="journal article" date="2014" name="Int. J. Syst. Evol. Microbiol.">
        <title>Complete genome sequence of Corynebacterium casei LMG S-19264T (=DSM 44701T), isolated from a smear-ripened cheese.</title>
        <authorList>
            <consortium name="US DOE Joint Genome Institute (JGI-PGF)"/>
            <person name="Walter F."/>
            <person name="Albersmeier A."/>
            <person name="Kalinowski J."/>
            <person name="Ruckert C."/>
        </authorList>
    </citation>
    <scope>NUCLEOTIDE SEQUENCE</scope>
    <source>
        <strain evidence="1">CGMCC 1.15958</strain>
    </source>
</reference>